<dbReference type="Proteomes" id="UP000324222">
    <property type="component" value="Unassembled WGS sequence"/>
</dbReference>
<evidence type="ECO:0000313" key="1">
    <source>
        <dbReference type="EMBL" id="MPC69882.1"/>
    </source>
</evidence>
<name>A0A5B7HFF0_PORTR</name>
<dbReference type="AlphaFoldDB" id="A0A5B7HFF0"/>
<organism evidence="1 2">
    <name type="scientific">Portunus trituberculatus</name>
    <name type="common">Swimming crab</name>
    <name type="synonym">Neptunus trituberculatus</name>
    <dbReference type="NCBI Taxonomy" id="210409"/>
    <lineage>
        <taxon>Eukaryota</taxon>
        <taxon>Metazoa</taxon>
        <taxon>Ecdysozoa</taxon>
        <taxon>Arthropoda</taxon>
        <taxon>Crustacea</taxon>
        <taxon>Multicrustacea</taxon>
        <taxon>Malacostraca</taxon>
        <taxon>Eumalacostraca</taxon>
        <taxon>Eucarida</taxon>
        <taxon>Decapoda</taxon>
        <taxon>Pleocyemata</taxon>
        <taxon>Brachyura</taxon>
        <taxon>Eubrachyura</taxon>
        <taxon>Portunoidea</taxon>
        <taxon>Portunidae</taxon>
        <taxon>Portuninae</taxon>
        <taxon>Portunus</taxon>
    </lineage>
</organism>
<keyword evidence="2" id="KW-1185">Reference proteome</keyword>
<evidence type="ECO:0000313" key="2">
    <source>
        <dbReference type="Proteomes" id="UP000324222"/>
    </source>
</evidence>
<dbReference type="EMBL" id="VSRR010030168">
    <property type="protein sequence ID" value="MPC69882.1"/>
    <property type="molecule type" value="Genomic_DNA"/>
</dbReference>
<reference evidence="1 2" key="1">
    <citation type="submission" date="2019-05" db="EMBL/GenBank/DDBJ databases">
        <title>Another draft genome of Portunus trituberculatus and its Hox gene families provides insights of decapod evolution.</title>
        <authorList>
            <person name="Jeong J.-H."/>
            <person name="Song I."/>
            <person name="Kim S."/>
            <person name="Choi T."/>
            <person name="Kim D."/>
            <person name="Ryu S."/>
            <person name="Kim W."/>
        </authorList>
    </citation>
    <scope>NUCLEOTIDE SEQUENCE [LARGE SCALE GENOMIC DNA]</scope>
    <source>
        <tissue evidence="1">Muscle</tissue>
    </source>
</reference>
<sequence length="137" mass="14750">MRRIDNFLPRIPWLFCLVPLPPSPHCSSGRALSVSFPPSFSRALSTFYIARRLASKRDYIGSKAYIIQGEAAALSCAPPGSESRPAPPCCDILHNCVDIVLVMDVTLPRGSSLCCVTDPCGPVTPRAQRGSALRHGA</sequence>
<protein>
    <submittedName>
        <fullName evidence="1">Uncharacterized protein</fullName>
    </submittedName>
</protein>
<gene>
    <name evidence="1" type="ORF">E2C01_064114</name>
</gene>
<comment type="caution">
    <text evidence="1">The sequence shown here is derived from an EMBL/GenBank/DDBJ whole genome shotgun (WGS) entry which is preliminary data.</text>
</comment>
<proteinExistence type="predicted"/>
<accession>A0A5B7HFF0</accession>